<reference evidence="9 10" key="1">
    <citation type="journal article" date="2019" name="Nat. Ecol. Evol.">
        <title>Megaphylogeny resolves global patterns of mushroom evolution.</title>
        <authorList>
            <person name="Varga T."/>
            <person name="Krizsan K."/>
            <person name="Foldi C."/>
            <person name="Dima B."/>
            <person name="Sanchez-Garcia M."/>
            <person name="Sanchez-Ramirez S."/>
            <person name="Szollosi G.J."/>
            <person name="Szarkandi J.G."/>
            <person name="Papp V."/>
            <person name="Albert L."/>
            <person name="Andreopoulos W."/>
            <person name="Angelini C."/>
            <person name="Antonin V."/>
            <person name="Barry K.W."/>
            <person name="Bougher N.L."/>
            <person name="Buchanan P."/>
            <person name="Buyck B."/>
            <person name="Bense V."/>
            <person name="Catcheside P."/>
            <person name="Chovatia M."/>
            <person name="Cooper J."/>
            <person name="Damon W."/>
            <person name="Desjardin D."/>
            <person name="Finy P."/>
            <person name="Geml J."/>
            <person name="Haridas S."/>
            <person name="Hughes K."/>
            <person name="Justo A."/>
            <person name="Karasinski D."/>
            <person name="Kautmanova I."/>
            <person name="Kiss B."/>
            <person name="Kocsube S."/>
            <person name="Kotiranta H."/>
            <person name="LaButti K.M."/>
            <person name="Lechner B.E."/>
            <person name="Liimatainen K."/>
            <person name="Lipzen A."/>
            <person name="Lukacs Z."/>
            <person name="Mihaltcheva S."/>
            <person name="Morgado L.N."/>
            <person name="Niskanen T."/>
            <person name="Noordeloos M.E."/>
            <person name="Ohm R.A."/>
            <person name="Ortiz-Santana B."/>
            <person name="Ovrebo C."/>
            <person name="Racz N."/>
            <person name="Riley R."/>
            <person name="Savchenko A."/>
            <person name="Shiryaev A."/>
            <person name="Soop K."/>
            <person name="Spirin V."/>
            <person name="Szebenyi C."/>
            <person name="Tomsovsky M."/>
            <person name="Tulloss R.E."/>
            <person name="Uehling J."/>
            <person name="Grigoriev I.V."/>
            <person name="Vagvolgyi C."/>
            <person name="Papp T."/>
            <person name="Martin F.M."/>
            <person name="Miettinen O."/>
            <person name="Hibbett D.S."/>
            <person name="Nagy L.G."/>
        </authorList>
    </citation>
    <scope>NUCLEOTIDE SEQUENCE [LARGE SCALE GENOMIC DNA]</scope>
    <source>
        <strain evidence="9 10">CBS 121175</strain>
    </source>
</reference>
<dbReference type="PROSITE" id="PS51304">
    <property type="entry name" value="GALECTIN"/>
    <property type="match status" value="1"/>
</dbReference>
<dbReference type="InterPro" id="IPR013320">
    <property type="entry name" value="ConA-like_dom_sf"/>
</dbReference>
<dbReference type="InterPro" id="IPR001079">
    <property type="entry name" value="Galectin_CRD"/>
</dbReference>
<keyword evidence="10" id="KW-1185">Reference proteome</keyword>
<comment type="subcellular location">
    <subcellularLocation>
        <location evidence="1">Secreted</location>
        <location evidence="1">Cell wall</location>
    </subcellularLocation>
    <subcellularLocation>
        <location evidence="2">Secreted</location>
        <location evidence="2">Extracellular space</location>
        <location evidence="2">Extracellular matrix</location>
    </subcellularLocation>
</comment>
<accession>A0A5C3L3M0</accession>
<evidence type="ECO:0000259" key="8">
    <source>
        <dbReference type="PROSITE" id="PS51304"/>
    </source>
</evidence>
<evidence type="ECO:0000256" key="5">
    <source>
        <dbReference type="ARBA" id="ARBA00022947"/>
    </source>
</evidence>
<gene>
    <name evidence="9" type="ORF">FA15DRAFT_653496</name>
</gene>
<dbReference type="AlphaFoldDB" id="A0A5C3L3M0"/>
<feature type="domain" description="Galectin" evidence="8">
    <location>
        <begin position="9"/>
        <end position="147"/>
    </location>
</feature>
<evidence type="ECO:0000313" key="10">
    <source>
        <dbReference type="Proteomes" id="UP000307440"/>
    </source>
</evidence>
<dbReference type="SUPFAM" id="SSF49899">
    <property type="entry name" value="Concanavalin A-like lectins/glucanases"/>
    <property type="match status" value="1"/>
</dbReference>
<keyword evidence="7" id="KW-0430">Lectin</keyword>
<comment type="subunit">
    <text evidence="6">Homotetramer. Oligomerization is required for carbohydrate binding.</text>
</comment>
<keyword evidence="3" id="KW-0134">Cell wall</keyword>
<evidence type="ECO:0000256" key="7">
    <source>
        <dbReference type="RuleBase" id="RU102079"/>
    </source>
</evidence>
<evidence type="ECO:0000256" key="6">
    <source>
        <dbReference type="ARBA" id="ARBA00026032"/>
    </source>
</evidence>
<dbReference type="Pfam" id="PF00337">
    <property type="entry name" value="Gal-bind_lectin"/>
    <property type="match status" value="1"/>
</dbReference>
<evidence type="ECO:0000313" key="9">
    <source>
        <dbReference type="EMBL" id="TFK27609.1"/>
    </source>
</evidence>
<keyword evidence="4" id="KW-0272">Extracellular matrix</keyword>
<proteinExistence type="predicted"/>
<evidence type="ECO:0000256" key="2">
    <source>
        <dbReference type="ARBA" id="ARBA00004498"/>
    </source>
</evidence>
<dbReference type="Proteomes" id="UP000307440">
    <property type="component" value="Unassembled WGS sequence"/>
</dbReference>
<keyword evidence="4" id="KW-0964">Secreted</keyword>
<evidence type="ECO:0000256" key="1">
    <source>
        <dbReference type="ARBA" id="ARBA00004191"/>
    </source>
</evidence>
<dbReference type="OrthoDB" id="3018764at2759"/>
<evidence type="ECO:0000256" key="4">
    <source>
        <dbReference type="ARBA" id="ARBA00022530"/>
    </source>
</evidence>
<dbReference type="Gene3D" id="2.60.120.200">
    <property type="match status" value="1"/>
</dbReference>
<dbReference type="GO" id="GO:0030246">
    <property type="term" value="F:carbohydrate binding"/>
    <property type="evidence" value="ECO:0007669"/>
    <property type="project" value="UniProtKB-UniRule"/>
</dbReference>
<dbReference type="EMBL" id="ML210163">
    <property type="protein sequence ID" value="TFK27609.1"/>
    <property type="molecule type" value="Genomic_DNA"/>
</dbReference>
<sequence length="158" mass="17402">MVILLNANQISQLGKEFTRENIIIVQSPKLTFTDSQTATDFNLLDAAEDVLLVIGIRPNENIVVFNSRTVDGAWGTEERIPLAGELEGDTPSIAIYDHGDRYQILLNLKTVLYYNKRILESGAAFGYSQGSDVAFGDTLALEFYDSLADIIPRLSGSN</sequence>
<protein>
    <recommendedName>
        <fullName evidence="7">Galectin</fullName>
    </recommendedName>
</protein>
<organism evidence="9 10">
    <name type="scientific">Coprinopsis marcescibilis</name>
    <name type="common">Agaric fungus</name>
    <name type="synonym">Psathyrella marcescibilis</name>
    <dbReference type="NCBI Taxonomy" id="230819"/>
    <lineage>
        <taxon>Eukaryota</taxon>
        <taxon>Fungi</taxon>
        <taxon>Dikarya</taxon>
        <taxon>Basidiomycota</taxon>
        <taxon>Agaricomycotina</taxon>
        <taxon>Agaricomycetes</taxon>
        <taxon>Agaricomycetidae</taxon>
        <taxon>Agaricales</taxon>
        <taxon>Agaricineae</taxon>
        <taxon>Psathyrellaceae</taxon>
        <taxon>Coprinopsis</taxon>
    </lineage>
</organism>
<evidence type="ECO:0000256" key="3">
    <source>
        <dbReference type="ARBA" id="ARBA00022512"/>
    </source>
</evidence>
<keyword evidence="5" id="KW-0293">Fruiting body</keyword>
<dbReference type="STRING" id="230819.A0A5C3L3M0"/>
<name>A0A5C3L3M0_COPMA</name>